<gene>
    <name evidence="9" type="ORF">AUCHE_24_00500</name>
</gene>
<evidence type="ECO:0000256" key="6">
    <source>
        <dbReference type="SAM" id="Phobius"/>
    </source>
</evidence>
<dbReference type="PROSITE" id="PS51257">
    <property type="entry name" value="PROKAR_LIPOPROTEIN"/>
    <property type="match status" value="1"/>
</dbReference>
<dbReference type="RefSeq" id="WP_006504153.1">
    <property type="nucleotide sequence ID" value="NZ_BAGZ01000024.1"/>
</dbReference>
<keyword evidence="6" id="KW-0472">Membrane</keyword>
<dbReference type="GO" id="GO:0007165">
    <property type="term" value="P:signal transduction"/>
    <property type="evidence" value="ECO:0007669"/>
    <property type="project" value="UniProtKB-KW"/>
</dbReference>
<keyword evidence="10" id="KW-1185">Reference proteome</keyword>
<protein>
    <submittedName>
        <fullName evidence="9">Putative methyl-accepting chemotaxis protein</fullName>
    </submittedName>
</protein>
<dbReference type="Proteomes" id="UP000008495">
    <property type="component" value="Unassembled WGS sequence"/>
</dbReference>
<evidence type="ECO:0000256" key="2">
    <source>
        <dbReference type="ARBA" id="ARBA00022989"/>
    </source>
</evidence>
<dbReference type="PROSITE" id="PS50885">
    <property type="entry name" value="HAMP"/>
    <property type="match status" value="1"/>
</dbReference>
<dbReference type="GO" id="GO:0004888">
    <property type="term" value="F:transmembrane signaling receptor activity"/>
    <property type="evidence" value="ECO:0007669"/>
    <property type="project" value="InterPro"/>
</dbReference>
<dbReference type="PROSITE" id="PS50111">
    <property type="entry name" value="CHEMOTAXIS_TRANSDUC_2"/>
    <property type="match status" value="1"/>
</dbReference>
<feature type="transmembrane region" description="Helical" evidence="6">
    <location>
        <begin position="208"/>
        <end position="227"/>
    </location>
</feature>
<evidence type="ECO:0000256" key="5">
    <source>
        <dbReference type="PROSITE-ProRule" id="PRU00284"/>
    </source>
</evidence>
<dbReference type="PRINTS" id="PR00260">
    <property type="entry name" value="CHEMTRNSDUCR"/>
</dbReference>
<dbReference type="SUPFAM" id="SSF58104">
    <property type="entry name" value="Methyl-accepting chemotaxis protein (MCP) signaling domain"/>
    <property type="match status" value="1"/>
</dbReference>
<dbReference type="STRING" id="100225.SAMN05421595_3062"/>
<dbReference type="InterPro" id="IPR003660">
    <property type="entry name" value="HAMP_dom"/>
</dbReference>
<keyword evidence="3 5" id="KW-0807">Transducer</keyword>
<comment type="caution">
    <text evidence="9">The sequence shown here is derived from an EMBL/GenBank/DDBJ whole genome shotgun (WGS) entry which is preliminary data.</text>
</comment>
<dbReference type="EMBL" id="BAGZ01000024">
    <property type="protein sequence ID" value="GAB79395.1"/>
    <property type="molecule type" value="Genomic_DNA"/>
</dbReference>
<feature type="domain" description="HAMP" evidence="8">
    <location>
        <begin position="228"/>
        <end position="280"/>
    </location>
</feature>
<dbReference type="Pfam" id="PF00015">
    <property type="entry name" value="MCPsignal"/>
    <property type="match status" value="1"/>
</dbReference>
<dbReference type="InterPro" id="IPR004089">
    <property type="entry name" value="MCPsignal_dom"/>
</dbReference>
<evidence type="ECO:0000259" key="7">
    <source>
        <dbReference type="PROSITE" id="PS50111"/>
    </source>
</evidence>
<dbReference type="InterPro" id="IPR004090">
    <property type="entry name" value="Chemotax_Me-accpt_rcpt"/>
</dbReference>
<evidence type="ECO:0000256" key="3">
    <source>
        <dbReference type="ARBA" id="ARBA00023224"/>
    </source>
</evidence>
<organism evidence="9 10">
    <name type="scientific">Austwickia chelonae NBRC 105200</name>
    <dbReference type="NCBI Taxonomy" id="1184607"/>
    <lineage>
        <taxon>Bacteria</taxon>
        <taxon>Bacillati</taxon>
        <taxon>Actinomycetota</taxon>
        <taxon>Actinomycetes</taxon>
        <taxon>Micrococcales</taxon>
        <taxon>Dermatophilaceae</taxon>
        <taxon>Austwickia</taxon>
    </lineage>
</organism>
<proteinExistence type="inferred from homology"/>
<name>K6VVM6_9MICO</name>
<dbReference type="GO" id="GO:0016020">
    <property type="term" value="C:membrane"/>
    <property type="evidence" value="ECO:0007669"/>
    <property type="project" value="InterPro"/>
</dbReference>
<feature type="transmembrane region" description="Helical" evidence="6">
    <location>
        <begin position="20"/>
        <end position="39"/>
    </location>
</feature>
<feature type="domain" description="Methyl-accepting transducer" evidence="7">
    <location>
        <begin position="285"/>
        <end position="521"/>
    </location>
</feature>
<dbReference type="SMART" id="SM00283">
    <property type="entry name" value="MA"/>
    <property type="match status" value="1"/>
</dbReference>
<sequence length="543" mass="57023">MRLPPALQRLSTVHNQVAGVGAIGLLGACALGALALGSVSEMREANTELGRLQSLSYAVEELRFSNADTNGWQGFYAWSTRLENQVEAVKPTPKSNREGFEKAAKETQSKIDRMDTSAMTAAEKAHFESMKKSWKDFMDGDAAAVKAFATGTEAGLERGTKIINEEICVTAYEDLDKAGRELNASVLKRVGAQRAAADDAADRTTRSLWFALPVLAVVILGIAFLTAKRMVRGIHSVHRSITALGQGDLTVPAVAYSHDEVAEMARDAERARLSMREVIGSVREASTHVAHSSASLSEVSSQLNGSADATRHRLEEVRSASDRVNMTVDTVAAGTEEMTASIRAIADNANNAAAVAGQAVTAAARTNDTVSRLGASSAEIGDVIKVIGQIAGQTNLLALNATIEAARAGESGKGFAVVANEVKELARETSEATESISSKITAIQEETQEAVAAISEISTIISTINDTQSTIAAAVDEQTATTNEMGGNATVAAQQTSEISEKVRDAVSTAADATSAATTTSAASQELADSAAELHELVGRFRL</sequence>
<evidence type="ECO:0000259" key="8">
    <source>
        <dbReference type="PROSITE" id="PS50885"/>
    </source>
</evidence>
<dbReference type="Gene3D" id="1.10.287.950">
    <property type="entry name" value="Methyl-accepting chemotaxis protein"/>
    <property type="match status" value="1"/>
</dbReference>
<dbReference type="GO" id="GO:0006935">
    <property type="term" value="P:chemotaxis"/>
    <property type="evidence" value="ECO:0007669"/>
    <property type="project" value="InterPro"/>
</dbReference>
<evidence type="ECO:0000256" key="4">
    <source>
        <dbReference type="ARBA" id="ARBA00029447"/>
    </source>
</evidence>
<evidence type="ECO:0000256" key="1">
    <source>
        <dbReference type="ARBA" id="ARBA00022692"/>
    </source>
</evidence>
<keyword evidence="2 6" id="KW-1133">Transmembrane helix</keyword>
<comment type="similarity">
    <text evidence="4">Belongs to the methyl-accepting chemotaxis (MCP) protein family.</text>
</comment>
<dbReference type="PANTHER" id="PTHR32089">
    <property type="entry name" value="METHYL-ACCEPTING CHEMOTAXIS PROTEIN MCPB"/>
    <property type="match status" value="1"/>
</dbReference>
<evidence type="ECO:0000313" key="9">
    <source>
        <dbReference type="EMBL" id="GAB79395.1"/>
    </source>
</evidence>
<reference evidence="9 10" key="1">
    <citation type="submission" date="2012-08" db="EMBL/GenBank/DDBJ databases">
        <title>Whole genome shotgun sequence of Austwickia chelonae NBRC 105200.</title>
        <authorList>
            <person name="Yoshida I."/>
            <person name="Hosoyama A."/>
            <person name="Tsuchikane K."/>
            <person name="Katsumata H."/>
            <person name="Ando Y."/>
            <person name="Ohji S."/>
            <person name="Hamada M."/>
            <person name="Tamura T."/>
            <person name="Yamazoe A."/>
            <person name="Yamazaki S."/>
            <person name="Fujita N."/>
        </authorList>
    </citation>
    <scope>NUCLEOTIDE SEQUENCE [LARGE SCALE GENOMIC DNA]</scope>
    <source>
        <strain evidence="9 10">NBRC 105200</strain>
    </source>
</reference>
<accession>K6VVM6</accession>
<evidence type="ECO:0000313" key="10">
    <source>
        <dbReference type="Proteomes" id="UP000008495"/>
    </source>
</evidence>
<dbReference type="eggNOG" id="COG0840">
    <property type="taxonomic scope" value="Bacteria"/>
</dbReference>
<dbReference type="AlphaFoldDB" id="K6VVM6"/>
<keyword evidence="1 6" id="KW-0812">Transmembrane</keyword>
<dbReference type="Pfam" id="PF00672">
    <property type="entry name" value="HAMP"/>
    <property type="match status" value="1"/>
</dbReference>
<dbReference type="SMART" id="SM00304">
    <property type="entry name" value="HAMP"/>
    <property type="match status" value="1"/>
</dbReference>
<dbReference type="PANTHER" id="PTHR32089:SF112">
    <property type="entry name" value="LYSOZYME-LIKE PROTEIN-RELATED"/>
    <property type="match status" value="1"/>
</dbReference>